<feature type="compositionally biased region" description="Low complexity" evidence="2">
    <location>
        <begin position="32"/>
        <end position="64"/>
    </location>
</feature>
<evidence type="ECO:0000256" key="1">
    <source>
        <dbReference type="SAM" id="Coils"/>
    </source>
</evidence>
<feature type="region of interest" description="Disordered" evidence="2">
    <location>
        <begin position="104"/>
        <end position="127"/>
    </location>
</feature>
<protein>
    <submittedName>
        <fullName evidence="3">Uncharacterized protein</fullName>
    </submittedName>
</protein>
<keyword evidence="1" id="KW-0175">Coiled coil</keyword>
<reference evidence="3" key="1">
    <citation type="journal article" date="2022" name="Int. J. Mol. Sci.">
        <title>Draft Genome of Tanacetum Coccineum: Genomic Comparison of Closely Related Tanacetum-Family Plants.</title>
        <authorList>
            <person name="Yamashiro T."/>
            <person name="Shiraishi A."/>
            <person name="Nakayama K."/>
            <person name="Satake H."/>
        </authorList>
    </citation>
    <scope>NUCLEOTIDE SEQUENCE</scope>
</reference>
<keyword evidence="4" id="KW-1185">Reference proteome</keyword>
<proteinExistence type="predicted"/>
<gene>
    <name evidence="3" type="ORF">Tco_0860351</name>
</gene>
<dbReference type="EMBL" id="BQNB010013219">
    <property type="protein sequence ID" value="GJT13309.1"/>
    <property type="molecule type" value="Genomic_DNA"/>
</dbReference>
<accession>A0ABQ5BGG1</accession>
<organism evidence="3 4">
    <name type="scientific">Tanacetum coccineum</name>
    <dbReference type="NCBI Taxonomy" id="301880"/>
    <lineage>
        <taxon>Eukaryota</taxon>
        <taxon>Viridiplantae</taxon>
        <taxon>Streptophyta</taxon>
        <taxon>Embryophyta</taxon>
        <taxon>Tracheophyta</taxon>
        <taxon>Spermatophyta</taxon>
        <taxon>Magnoliopsida</taxon>
        <taxon>eudicotyledons</taxon>
        <taxon>Gunneridae</taxon>
        <taxon>Pentapetalae</taxon>
        <taxon>asterids</taxon>
        <taxon>campanulids</taxon>
        <taxon>Asterales</taxon>
        <taxon>Asteraceae</taxon>
        <taxon>Asteroideae</taxon>
        <taxon>Anthemideae</taxon>
        <taxon>Anthemidinae</taxon>
        <taxon>Tanacetum</taxon>
    </lineage>
</organism>
<feature type="region of interest" description="Disordered" evidence="2">
    <location>
        <begin position="32"/>
        <end position="80"/>
    </location>
</feature>
<dbReference type="Proteomes" id="UP001151760">
    <property type="component" value="Unassembled WGS sequence"/>
</dbReference>
<evidence type="ECO:0000256" key="2">
    <source>
        <dbReference type="SAM" id="MobiDB-lite"/>
    </source>
</evidence>
<reference evidence="3" key="2">
    <citation type="submission" date="2022-01" db="EMBL/GenBank/DDBJ databases">
        <authorList>
            <person name="Yamashiro T."/>
            <person name="Shiraishi A."/>
            <person name="Satake H."/>
            <person name="Nakayama K."/>
        </authorList>
    </citation>
    <scope>NUCLEOTIDE SEQUENCE</scope>
</reference>
<evidence type="ECO:0000313" key="4">
    <source>
        <dbReference type="Proteomes" id="UP001151760"/>
    </source>
</evidence>
<feature type="coiled-coil region" evidence="1">
    <location>
        <begin position="278"/>
        <end position="305"/>
    </location>
</feature>
<evidence type="ECO:0000313" key="3">
    <source>
        <dbReference type="EMBL" id="GJT13309.1"/>
    </source>
</evidence>
<comment type="caution">
    <text evidence="3">The sequence shown here is derived from an EMBL/GenBank/DDBJ whole genome shotgun (WGS) entry which is preliminary data.</text>
</comment>
<sequence>MMIARKRVGPLPTHRLAVRHSVDYSSSDHFFSDDSLTDSSSSSSSETSSDSSADALFDSASSRSSSDHLLPAPSSGMRPSHHLCSLVPSIPCSSAAISDRPSHDFSFASPSRKRSRSPAASVPLSSPIPGALSYARADLLPSPKRIRSYEFATDLEVSSAEGSESSRYRGTDLEMNDDVVRSDGIDIDPEIQAEIDECIAYADSLRDRGINDRVVVEVVDQEEIKTGVRGPVEVRVDRVTRPVVADDIPKPAQEGDVEAIESVQRDQGHRIVATGQQSADMLERIQDLERDNMRLRDMMDVTSQRVSRSQRRELRVQREMRQIRRFRFYDCMRIARLEACARRHLGYCS</sequence>
<name>A0ABQ5BGG1_9ASTR</name>